<name>A0ABN3QG22_9ACTN</name>
<protein>
    <submittedName>
        <fullName evidence="2">Uncharacterized protein</fullName>
    </submittedName>
</protein>
<feature type="compositionally biased region" description="Basic and acidic residues" evidence="1">
    <location>
        <begin position="7"/>
        <end position="24"/>
    </location>
</feature>
<sequence length="148" mass="15868">MLAQPAAKEHRGADRGPEAKVVRDDLPELTEQGISVLPAVGAGRVLAERRAGYEPFLGSQHRYHGGGRAGEMTFIESGDDFTGVAQERDTGGGPLGRLEHTTEPGDGIASRGRSKAEGHIPPFVLKPLQFSRPRREAATNKLVHHAAF</sequence>
<comment type="caution">
    <text evidence="2">The sequence shown here is derived from an EMBL/GenBank/DDBJ whole genome shotgun (WGS) entry which is preliminary data.</text>
</comment>
<organism evidence="2 3">
    <name type="scientific">Streptomyces axinellae</name>
    <dbReference type="NCBI Taxonomy" id="552788"/>
    <lineage>
        <taxon>Bacteria</taxon>
        <taxon>Bacillati</taxon>
        <taxon>Actinomycetota</taxon>
        <taxon>Actinomycetes</taxon>
        <taxon>Kitasatosporales</taxon>
        <taxon>Streptomycetaceae</taxon>
        <taxon>Streptomyces</taxon>
    </lineage>
</organism>
<reference evidence="2 3" key="1">
    <citation type="journal article" date="2019" name="Int. J. Syst. Evol. Microbiol.">
        <title>The Global Catalogue of Microorganisms (GCM) 10K type strain sequencing project: providing services to taxonomists for standard genome sequencing and annotation.</title>
        <authorList>
            <consortium name="The Broad Institute Genomics Platform"/>
            <consortium name="The Broad Institute Genome Sequencing Center for Infectious Disease"/>
            <person name="Wu L."/>
            <person name="Ma J."/>
        </authorList>
    </citation>
    <scope>NUCLEOTIDE SEQUENCE [LARGE SCALE GENOMIC DNA]</scope>
    <source>
        <strain evidence="2 3">JCM 16373</strain>
    </source>
</reference>
<evidence type="ECO:0000256" key="1">
    <source>
        <dbReference type="SAM" id="MobiDB-lite"/>
    </source>
</evidence>
<evidence type="ECO:0000313" key="2">
    <source>
        <dbReference type="EMBL" id="GAA2625587.1"/>
    </source>
</evidence>
<accession>A0ABN3QG22</accession>
<proteinExistence type="predicted"/>
<feature type="region of interest" description="Disordered" evidence="1">
    <location>
        <begin position="83"/>
        <end position="120"/>
    </location>
</feature>
<dbReference type="EMBL" id="BAAARJ010000015">
    <property type="protein sequence ID" value="GAA2625587.1"/>
    <property type="molecule type" value="Genomic_DNA"/>
</dbReference>
<gene>
    <name evidence="2" type="ORF">GCM10009863_45330</name>
</gene>
<feature type="region of interest" description="Disordered" evidence="1">
    <location>
        <begin position="1"/>
        <end position="24"/>
    </location>
</feature>
<evidence type="ECO:0000313" key="3">
    <source>
        <dbReference type="Proteomes" id="UP001501447"/>
    </source>
</evidence>
<keyword evidence="3" id="KW-1185">Reference proteome</keyword>
<dbReference type="Proteomes" id="UP001501447">
    <property type="component" value="Unassembled WGS sequence"/>
</dbReference>